<protein>
    <recommendedName>
        <fullName evidence="3">Bacterial repeat domain-containing protein</fullName>
    </recommendedName>
</protein>
<dbReference type="InterPro" id="IPR001611">
    <property type="entry name" value="Leu-rich_rpt"/>
</dbReference>
<dbReference type="InterPro" id="IPR050836">
    <property type="entry name" value="SDS22/Internalin_LRR"/>
</dbReference>
<dbReference type="Gene3D" id="3.80.10.10">
    <property type="entry name" value="Ribonuclease Inhibitor"/>
    <property type="match status" value="1"/>
</dbReference>
<dbReference type="SUPFAM" id="SSF52058">
    <property type="entry name" value="L domain-like"/>
    <property type="match status" value="1"/>
</dbReference>
<dbReference type="HOGENOM" id="CLU_759936_0_0_2"/>
<dbReference type="STRING" id="1201294.BN140_0377"/>
<dbReference type="KEGG" id="mbg:BN140_0377"/>
<evidence type="ECO:0000256" key="2">
    <source>
        <dbReference type="ARBA" id="ARBA00022737"/>
    </source>
</evidence>
<dbReference type="AlphaFoldDB" id="I7KXQ6"/>
<gene>
    <name evidence="4" type="ordered locus">BN140_0377</name>
</gene>
<reference evidence="5" key="1">
    <citation type="journal article" date="2012" name="J. Bacteriol.">
        <title>Complete genome sequence of the hydrogenotrophic, methanogenic archaeon Methanoculleus bourgensis strain MS2T, isolated from a sewage sludge digester.</title>
        <authorList>
            <person name="Maus I."/>
            <person name="Wibberg D."/>
            <person name="Stantscheff R."/>
            <person name="Eikmeyer F.G."/>
            <person name="Seffner A."/>
            <person name="Boelter J."/>
            <person name="Szczepanowski R."/>
            <person name="Blom J."/>
            <person name="Jaenicke S."/>
            <person name="Konig H."/>
            <person name="Puhler A."/>
            <person name="Schluter A."/>
        </authorList>
    </citation>
    <scope>NUCLEOTIDE SEQUENCE [LARGE SCALE GENOMIC DNA]</scope>
    <source>
        <strain evidence="5">ATCC 43281 / DSM 3045 / OCM 15 / MS2</strain>
    </source>
</reference>
<dbReference type="InterPro" id="IPR032675">
    <property type="entry name" value="LRR_dom_sf"/>
</dbReference>
<dbReference type="InterPro" id="IPR044060">
    <property type="entry name" value="Bacterial_rp_domain"/>
</dbReference>
<organism evidence="4 5">
    <name type="scientific">Methanoculleus bourgensis (strain ATCC 43281 / DSM 3045 / OCM 15 / MS2)</name>
    <name type="common">Methanogenium bourgense</name>
    <dbReference type="NCBI Taxonomy" id="1201294"/>
    <lineage>
        <taxon>Archaea</taxon>
        <taxon>Methanobacteriati</taxon>
        <taxon>Methanobacteriota</taxon>
        <taxon>Stenosarchaea group</taxon>
        <taxon>Methanomicrobia</taxon>
        <taxon>Methanomicrobiales</taxon>
        <taxon>Methanomicrobiaceae</taxon>
        <taxon>Methanoculleus</taxon>
    </lineage>
</organism>
<dbReference type="PATRIC" id="fig|1201294.9.peg.407"/>
<keyword evidence="1" id="KW-0433">Leucine-rich repeat</keyword>
<dbReference type="Proteomes" id="UP000009007">
    <property type="component" value="Chromosome I"/>
</dbReference>
<proteinExistence type="predicted"/>
<keyword evidence="2" id="KW-0677">Repeat</keyword>
<evidence type="ECO:0000313" key="5">
    <source>
        <dbReference type="Proteomes" id="UP000009007"/>
    </source>
</evidence>
<keyword evidence="5" id="KW-1185">Reference proteome</keyword>
<sequence>MKKIGFHTAHGEKRATFGRLLMCGLFFGMLLSAIPVGAAASEVVSFKDSNLEAAVRVALNKPGGGITTDDMATLTMLVARDRGISDLSGLEHAANLDLLALDNNQIRNIGPLTYLTNLKYLGLNNNKISDISPLVANSGLGSDDWVWLEYNYLNLTTGSVDMANIQKLQNRGVFVDYGRQKQTYTLDLTVNPEGGGTVTGADSYAAGEMVLVTATPNEGWKFVSWTDGAGNTVSTAANYDYTMPEGAATLTANFERMFEVQWLPPVTNNGFVLQGGSTLPLKFQLVDGNGAVFREVQDGIYLKIADIATWELGSGKNALRFNDGQYIANYHTRDYSDLGNELTATVCNAGGSELGSITFKISTG</sequence>
<accession>I7KXQ6</accession>
<dbReference type="Pfam" id="PF12799">
    <property type="entry name" value="LRR_4"/>
    <property type="match status" value="1"/>
</dbReference>
<evidence type="ECO:0000313" key="4">
    <source>
        <dbReference type="EMBL" id="CCJ35300.1"/>
    </source>
</evidence>
<dbReference type="EMBL" id="HE964772">
    <property type="protein sequence ID" value="CCJ35300.1"/>
    <property type="molecule type" value="Genomic_DNA"/>
</dbReference>
<dbReference type="InterPro" id="IPR025875">
    <property type="entry name" value="Leu-rich_rpt_4"/>
</dbReference>
<evidence type="ECO:0000256" key="1">
    <source>
        <dbReference type="ARBA" id="ARBA00022614"/>
    </source>
</evidence>
<feature type="domain" description="Bacterial repeat" evidence="3">
    <location>
        <begin position="187"/>
        <end position="256"/>
    </location>
</feature>
<dbReference type="PROSITE" id="PS51450">
    <property type="entry name" value="LRR"/>
    <property type="match status" value="2"/>
</dbReference>
<dbReference type="PANTHER" id="PTHR46652">
    <property type="entry name" value="LEUCINE-RICH REPEAT AND IQ DOMAIN-CONTAINING PROTEIN 1-RELATED"/>
    <property type="match status" value="1"/>
</dbReference>
<name>I7KXQ6_METBM</name>
<evidence type="ECO:0000259" key="3">
    <source>
        <dbReference type="Pfam" id="PF18998"/>
    </source>
</evidence>
<dbReference type="Pfam" id="PF18998">
    <property type="entry name" value="Flg_new_2"/>
    <property type="match status" value="1"/>
</dbReference>
<dbReference type="PANTHER" id="PTHR46652:SF3">
    <property type="entry name" value="LEUCINE-RICH REPEAT-CONTAINING PROTEIN 9"/>
    <property type="match status" value="1"/>
</dbReference>